<feature type="non-terminal residue" evidence="2">
    <location>
        <position position="1"/>
    </location>
</feature>
<feature type="region of interest" description="Disordered" evidence="1">
    <location>
        <begin position="75"/>
        <end position="95"/>
    </location>
</feature>
<dbReference type="Proteomes" id="UP001642484">
    <property type="component" value="Unassembled WGS sequence"/>
</dbReference>
<accession>A0ABP0K8T3</accession>
<dbReference type="EMBL" id="CAXAMN010007890">
    <property type="protein sequence ID" value="CAK9023219.1"/>
    <property type="molecule type" value="Genomic_DNA"/>
</dbReference>
<reference evidence="2 3" key="1">
    <citation type="submission" date="2024-02" db="EMBL/GenBank/DDBJ databases">
        <authorList>
            <person name="Chen Y."/>
            <person name="Shah S."/>
            <person name="Dougan E. K."/>
            <person name="Thang M."/>
            <person name="Chan C."/>
        </authorList>
    </citation>
    <scope>NUCLEOTIDE SEQUENCE [LARGE SCALE GENOMIC DNA]</scope>
</reference>
<sequence length="103" mass="11210">AWPQAKRLQKSIKKALELLHAEISKQKLNREKRALQASSNVTPVDMAVPSGGAKVTTSCEVMPVMAPPAFIPEKKRKLAHSNPTSEQEPVSVAGHTLARFNVT</sequence>
<protein>
    <submittedName>
        <fullName evidence="2">Uncharacterized protein</fullName>
    </submittedName>
</protein>
<evidence type="ECO:0000313" key="2">
    <source>
        <dbReference type="EMBL" id="CAK9023219.1"/>
    </source>
</evidence>
<proteinExistence type="predicted"/>
<comment type="caution">
    <text evidence="2">The sequence shown here is derived from an EMBL/GenBank/DDBJ whole genome shotgun (WGS) entry which is preliminary data.</text>
</comment>
<keyword evidence="3" id="KW-1185">Reference proteome</keyword>
<gene>
    <name evidence="2" type="ORF">CCMP2556_LOCUS15145</name>
</gene>
<feature type="non-terminal residue" evidence="2">
    <location>
        <position position="103"/>
    </location>
</feature>
<evidence type="ECO:0000256" key="1">
    <source>
        <dbReference type="SAM" id="MobiDB-lite"/>
    </source>
</evidence>
<evidence type="ECO:0000313" key="3">
    <source>
        <dbReference type="Proteomes" id="UP001642484"/>
    </source>
</evidence>
<name>A0ABP0K8T3_9DINO</name>
<organism evidence="2 3">
    <name type="scientific">Durusdinium trenchii</name>
    <dbReference type="NCBI Taxonomy" id="1381693"/>
    <lineage>
        <taxon>Eukaryota</taxon>
        <taxon>Sar</taxon>
        <taxon>Alveolata</taxon>
        <taxon>Dinophyceae</taxon>
        <taxon>Suessiales</taxon>
        <taxon>Symbiodiniaceae</taxon>
        <taxon>Durusdinium</taxon>
    </lineage>
</organism>